<organism evidence="12 13">
    <name type="scientific">Candidatus Roizmanbacteria bacterium GW2011_GWA2_32_13</name>
    <dbReference type="NCBI Taxonomy" id="1618475"/>
    <lineage>
        <taxon>Bacteria</taxon>
        <taxon>Candidatus Roizmaniibacteriota</taxon>
    </lineage>
</organism>
<evidence type="ECO:0000256" key="3">
    <source>
        <dbReference type="ARBA" id="ARBA00022741"/>
    </source>
</evidence>
<dbReference type="Proteomes" id="UP000034349">
    <property type="component" value="Unassembled WGS sequence"/>
</dbReference>
<evidence type="ECO:0000256" key="6">
    <source>
        <dbReference type="ARBA" id="ARBA00022984"/>
    </source>
</evidence>
<dbReference type="Gene3D" id="3.90.190.20">
    <property type="entry name" value="Mur ligase, C-terminal domain"/>
    <property type="match status" value="1"/>
</dbReference>
<evidence type="ECO:0000256" key="1">
    <source>
        <dbReference type="ARBA" id="ARBA00022598"/>
    </source>
</evidence>
<keyword evidence="7" id="KW-0131">Cell cycle</keyword>
<keyword evidence="4" id="KW-0067">ATP-binding</keyword>
<accession>A0A0F9Z078</accession>
<keyword evidence="2" id="KW-0132">Cell division</keyword>
<dbReference type="GO" id="GO:0016881">
    <property type="term" value="F:acid-amino acid ligase activity"/>
    <property type="evidence" value="ECO:0007669"/>
    <property type="project" value="InterPro"/>
</dbReference>
<evidence type="ECO:0000256" key="5">
    <source>
        <dbReference type="ARBA" id="ARBA00022960"/>
    </source>
</evidence>
<evidence type="ECO:0000256" key="2">
    <source>
        <dbReference type="ARBA" id="ARBA00022618"/>
    </source>
</evidence>
<dbReference type="InterPro" id="IPR013221">
    <property type="entry name" value="Mur_ligase_cen"/>
</dbReference>
<dbReference type="GO" id="GO:0071555">
    <property type="term" value="P:cell wall organization"/>
    <property type="evidence" value="ECO:0007669"/>
    <property type="project" value="UniProtKB-KW"/>
</dbReference>
<dbReference type="SUPFAM" id="SSF53623">
    <property type="entry name" value="MurD-like peptide ligases, catalytic domain"/>
    <property type="match status" value="1"/>
</dbReference>
<evidence type="ECO:0000313" key="12">
    <source>
        <dbReference type="EMBL" id="KKP37088.1"/>
    </source>
</evidence>
<dbReference type="Gene3D" id="3.40.50.720">
    <property type="entry name" value="NAD(P)-binding Rossmann-like Domain"/>
    <property type="match status" value="1"/>
</dbReference>
<feature type="domain" description="Mur ligase C-terminal" evidence="10">
    <location>
        <begin position="292"/>
        <end position="419"/>
    </location>
</feature>
<evidence type="ECO:0000256" key="8">
    <source>
        <dbReference type="ARBA" id="ARBA00023316"/>
    </source>
</evidence>
<feature type="domain" description="Mur ligase central" evidence="11">
    <location>
        <begin position="115"/>
        <end position="243"/>
    </location>
</feature>
<reference evidence="12 13" key="1">
    <citation type="journal article" date="2015" name="Nature">
        <title>rRNA introns, odd ribosomes, and small enigmatic genomes across a large radiation of phyla.</title>
        <authorList>
            <person name="Brown C.T."/>
            <person name="Hug L.A."/>
            <person name="Thomas B.C."/>
            <person name="Sharon I."/>
            <person name="Castelle C.J."/>
            <person name="Singh A."/>
            <person name="Wilkins M.J."/>
            <person name="Williams K.H."/>
            <person name="Banfield J.F."/>
        </authorList>
    </citation>
    <scope>NUCLEOTIDE SEQUENCE [LARGE SCALE GENOMIC DNA]</scope>
</reference>
<dbReference type="EMBL" id="LBOK01000007">
    <property type="protein sequence ID" value="KKP37088.1"/>
    <property type="molecule type" value="Genomic_DNA"/>
</dbReference>
<dbReference type="GO" id="GO:0005524">
    <property type="term" value="F:ATP binding"/>
    <property type="evidence" value="ECO:0007669"/>
    <property type="project" value="UniProtKB-KW"/>
</dbReference>
<dbReference type="AlphaFoldDB" id="A0A0F9Z078"/>
<dbReference type="Gene3D" id="3.40.1190.10">
    <property type="entry name" value="Mur-like, catalytic domain"/>
    <property type="match status" value="2"/>
</dbReference>
<dbReference type="InterPro" id="IPR004101">
    <property type="entry name" value="Mur_ligase_C"/>
</dbReference>
<evidence type="ECO:0000256" key="4">
    <source>
        <dbReference type="ARBA" id="ARBA00022840"/>
    </source>
</evidence>
<dbReference type="InterPro" id="IPR000713">
    <property type="entry name" value="Mur_ligase_N"/>
</dbReference>
<sequence>MINLNTKKRIHMIAIKGAGVSGLAQILKGLGHNVSGSDTADTFFTDKILKKTDICVKTPFSVKNIPQNIDLAISSMAYLKSDNIEIKELKKRKIPIFGYANALGSIFNQYYGIAIAGTHGKSTVSAMIAYILEQAGLEPFALIGAELLNWKSNARISKKLQANQQISRPKNIFQIKNKKQDSCFVIEADEYKEQFLNYKPNIIVLTDIDFDHPDYYKNKKAYKNAFKKFIKNIKRNGVIIKNNKLISKNYDLQLIGKHNQRNANLAYLTCKKLGIQDKVIKKALIKFKGTRRRLEKVGKFKNATVIDDYAHHPTEVKASLLALKKEYPNKELVVLFHPHTFSRTKEFLKEFAKSLEIADKIYLLDIYSSSREKHSNITSDDIIKNIKKEAKNLKTILYAIKFFKKNLSSKQVLVTMGAGNVCNVAYSLCSQ</sequence>
<dbReference type="PANTHER" id="PTHR43445:SF3">
    <property type="entry name" value="UDP-N-ACETYLMURAMATE--L-ALANINE LIGASE"/>
    <property type="match status" value="1"/>
</dbReference>
<dbReference type="InterPro" id="IPR036565">
    <property type="entry name" value="Mur-like_cat_sf"/>
</dbReference>
<gene>
    <name evidence="12" type="ORF">UR23_C0007G0007</name>
</gene>
<dbReference type="GO" id="GO:0051301">
    <property type="term" value="P:cell division"/>
    <property type="evidence" value="ECO:0007669"/>
    <property type="project" value="UniProtKB-KW"/>
</dbReference>
<dbReference type="PANTHER" id="PTHR43445">
    <property type="entry name" value="UDP-N-ACETYLMURAMATE--L-ALANINE LIGASE-RELATED"/>
    <property type="match status" value="1"/>
</dbReference>
<dbReference type="SUPFAM" id="SSF51984">
    <property type="entry name" value="MurCD N-terminal domain"/>
    <property type="match status" value="1"/>
</dbReference>
<keyword evidence="1 12" id="KW-0436">Ligase</keyword>
<evidence type="ECO:0000256" key="7">
    <source>
        <dbReference type="ARBA" id="ARBA00023306"/>
    </source>
</evidence>
<dbReference type="Pfam" id="PF08245">
    <property type="entry name" value="Mur_ligase_M"/>
    <property type="match status" value="1"/>
</dbReference>
<feature type="domain" description="Mur ligase N-terminal catalytic" evidence="9">
    <location>
        <begin position="9"/>
        <end position="111"/>
    </location>
</feature>
<protein>
    <submittedName>
        <fullName evidence="12">UDP-N-acetylmuramate-L-alanine ligase</fullName>
    </submittedName>
</protein>
<keyword evidence="6" id="KW-0573">Peptidoglycan synthesis</keyword>
<evidence type="ECO:0000313" key="13">
    <source>
        <dbReference type="Proteomes" id="UP000034349"/>
    </source>
</evidence>
<dbReference type="SUPFAM" id="SSF53244">
    <property type="entry name" value="MurD-like peptide ligases, peptide-binding domain"/>
    <property type="match status" value="1"/>
</dbReference>
<keyword evidence="8" id="KW-0961">Cell wall biogenesis/degradation</keyword>
<dbReference type="Pfam" id="PF02875">
    <property type="entry name" value="Mur_ligase_C"/>
    <property type="match status" value="1"/>
</dbReference>
<evidence type="ECO:0000259" key="9">
    <source>
        <dbReference type="Pfam" id="PF01225"/>
    </source>
</evidence>
<evidence type="ECO:0000259" key="11">
    <source>
        <dbReference type="Pfam" id="PF08245"/>
    </source>
</evidence>
<dbReference type="Pfam" id="PF01225">
    <property type="entry name" value="Mur_ligase"/>
    <property type="match status" value="1"/>
</dbReference>
<keyword evidence="3" id="KW-0547">Nucleotide-binding</keyword>
<dbReference type="GO" id="GO:0009252">
    <property type="term" value="P:peptidoglycan biosynthetic process"/>
    <property type="evidence" value="ECO:0007669"/>
    <property type="project" value="UniProtKB-KW"/>
</dbReference>
<dbReference type="InterPro" id="IPR050061">
    <property type="entry name" value="MurCDEF_pg_biosynth"/>
</dbReference>
<name>A0A0F9Z078_9BACT</name>
<keyword evidence="5" id="KW-0133">Cell shape</keyword>
<comment type="caution">
    <text evidence="12">The sequence shown here is derived from an EMBL/GenBank/DDBJ whole genome shotgun (WGS) entry which is preliminary data.</text>
</comment>
<proteinExistence type="predicted"/>
<dbReference type="InterPro" id="IPR036615">
    <property type="entry name" value="Mur_ligase_C_dom_sf"/>
</dbReference>
<dbReference type="GO" id="GO:0008360">
    <property type="term" value="P:regulation of cell shape"/>
    <property type="evidence" value="ECO:0007669"/>
    <property type="project" value="UniProtKB-KW"/>
</dbReference>
<evidence type="ECO:0000259" key="10">
    <source>
        <dbReference type="Pfam" id="PF02875"/>
    </source>
</evidence>
<dbReference type="PATRIC" id="fig|1618475.3.peg.121"/>